<protein>
    <recommendedName>
        <fullName evidence="4">Lipoprotein</fullName>
    </recommendedName>
</protein>
<dbReference type="Proteomes" id="UP000001572">
    <property type="component" value="Chromosome"/>
</dbReference>
<dbReference type="PROSITE" id="PS51257">
    <property type="entry name" value="PROKAR_LIPOPROTEIN"/>
    <property type="match status" value="1"/>
</dbReference>
<reference evidence="3" key="1">
    <citation type="journal article" date="2016" name="Genome Announc.">
        <title>Complete genome sequence of Alkaliphilus metalliredigens strain QYMF, an alkaliphilic and metal-reducing bacterium isolated from borax-contaminated leachate ponds.</title>
        <authorList>
            <person name="Hwang C."/>
            <person name="Copeland A."/>
            <person name="Lucas S."/>
            <person name="Lapidus A."/>
            <person name="Barry K."/>
            <person name="Detter J.C."/>
            <person name="Glavina Del Rio T."/>
            <person name="Hammon N."/>
            <person name="Israni S."/>
            <person name="Dalin E."/>
            <person name="Tice H."/>
            <person name="Pitluck S."/>
            <person name="Chertkov O."/>
            <person name="Brettin T."/>
            <person name="Bruce D."/>
            <person name="Han C."/>
            <person name="Schmutz J."/>
            <person name="Larimer F."/>
            <person name="Land M.L."/>
            <person name="Hauser L."/>
            <person name="Kyrpides N."/>
            <person name="Mikhailova N."/>
            <person name="Ye Q."/>
            <person name="Zhou J."/>
            <person name="Richardson P."/>
            <person name="Fields M.W."/>
        </authorList>
    </citation>
    <scope>NUCLEOTIDE SEQUENCE [LARGE SCALE GENOMIC DNA]</scope>
    <source>
        <strain evidence="3">QYMF</strain>
    </source>
</reference>
<proteinExistence type="predicted"/>
<dbReference type="RefSeq" id="WP_012062974.1">
    <property type="nucleotide sequence ID" value="NC_009633.1"/>
</dbReference>
<organism evidence="2 3">
    <name type="scientific">Alkaliphilus metalliredigens (strain QYMF)</name>
    <dbReference type="NCBI Taxonomy" id="293826"/>
    <lineage>
        <taxon>Bacteria</taxon>
        <taxon>Bacillati</taxon>
        <taxon>Bacillota</taxon>
        <taxon>Clostridia</taxon>
        <taxon>Peptostreptococcales</taxon>
        <taxon>Natronincolaceae</taxon>
        <taxon>Alkaliphilus</taxon>
    </lineage>
</organism>
<name>A6TP18_ALKMQ</name>
<gene>
    <name evidence="2" type="ordered locus">Amet_1764</name>
</gene>
<evidence type="ECO:0000256" key="1">
    <source>
        <dbReference type="SAM" id="Coils"/>
    </source>
</evidence>
<dbReference type="EMBL" id="CP000724">
    <property type="protein sequence ID" value="ABR47936.1"/>
    <property type="molecule type" value="Genomic_DNA"/>
</dbReference>
<evidence type="ECO:0008006" key="4">
    <source>
        <dbReference type="Google" id="ProtNLM"/>
    </source>
</evidence>
<evidence type="ECO:0000313" key="2">
    <source>
        <dbReference type="EMBL" id="ABR47936.1"/>
    </source>
</evidence>
<accession>A6TP18</accession>
<dbReference type="KEGG" id="amt:Amet_1764"/>
<keyword evidence="1" id="KW-0175">Coiled coil</keyword>
<sequence>MGKKYLLIILMIILIIVVGCDNYIASNDELVKLDHLKTPDELEIWIPDLNKRNLELSITGLEINDLISKSNQLSNEEMKELEEKIDQYTIEVNELQNQIIRITNPEAIKDVFDKIRESKANYDKYLSEDLLRNANYYAVLLSYKDIDILTNSLEDGYIFSLLIFEDNTLVFFDKVFDGELESVEINAQFDYEWFYSQIEQGGK</sequence>
<dbReference type="HOGENOM" id="CLU_1346586_0_0_9"/>
<keyword evidence="3" id="KW-1185">Reference proteome</keyword>
<dbReference type="AlphaFoldDB" id="A6TP18"/>
<evidence type="ECO:0000313" key="3">
    <source>
        <dbReference type="Proteomes" id="UP000001572"/>
    </source>
</evidence>
<feature type="coiled-coil region" evidence="1">
    <location>
        <begin position="64"/>
        <end position="98"/>
    </location>
</feature>
<dbReference type="STRING" id="293826.Amet_1764"/>